<evidence type="ECO:0000256" key="3">
    <source>
        <dbReference type="ARBA" id="ARBA00022777"/>
    </source>
</evidence>
<protein>
    <submittedName>
        <fullName evidence="5">Adenosine kinase</fullName>
    </submittedName>
</protein>
<organism evidence="5 6">
    <name type="scientific">Rhizorhabdus wittichii</name>
    <dbReference type="NCBI Taxonomy" id="160791"/>
    <lineage>
        <taxon>Bacteria</taxon>
        <taxon>Pseudomonadati</taxon>
        <taxon>Pseudomonadota</taxon>
        <taxon>Alphaproteobacteria</taxon>
        <taxon>Sphingomonadales</taxon>
        <taxon>Sphingomonadaceae</taxon>
        <taxon>Rhizorhabdus</taxon>
    </lineage>
</organism>
<dbReference type="Gene3D" id="3.40.1190.20">
    <property type="match status" value="1"/>
</dbReference>
<dbReference type="AlphaFoldDB" id="A0A975D0Z0"/>
<reference evidence="5" key="1">
    <citation type="submission" date="2020-07" db="EMBL/GenBank/DDBJ databases">
        <authorList>
            <person name="Camacho E."/>
        </authorList>
    </citation>
    <scope>NUCLEOTIDE SEQUENCE</scope>
    <source>
        <strain evidence="5">MPO218</strain>
    </source>
</reference>
<keyword evidence="2" id="KW-0808">Transferase</keyword>
<dbReference type="SUPFAM" id="SSF53613">
    <property type="entry name" value="Ribokinase-like"/>
    <property type="match status" value="1"/>
</dbReference>
<dbReference type="InterPro" id="IPR052700">
    <property type="entry name" value="Carb_kinase_PfkB-like"/>
</dbReference>
<name>A0A975D0Z0_9SPHN</name>
<gene>
    <name evidence="5" type="ORF">HRJ34_20420</name>
</gene>
<evidence type="ECO:0000256" key="1">
    <source>
        <dbReference type="ARBA" id="ARBA00010688"/>
    </source>
</evidence>
<sequence length="333" mass="34624">MIPPRYDVVAIGNALVDVLCHKDDGFVAAQGLMRGLMQPIAPDRAVLLHAAMGQCEEVCGGSAANTMAALARLGLRLAFVGQVGADRLGRLFADDMAAGGIAFPLPPIDRPTGRCLIIVSPDGHRTMNTAIGASEYLPAAAFDGAIAAEAAILYVEGYMWRTDEPRAAARAAIETARAHGRRTAFTLSSEYCVQQHHDDFVALLDAGLVDILFANEGELAELSGRADFEAGVAWAAARVPLLIATRGPDGAIGVEGGRRCEAPAEPFGAIVDTTGAGDLFAAGVLAGLAQGRDLPVALRMGSIAAGRIIALTGPRLPEGEDLAALIEDRLRVP</sequence>
<evidence type="ECO:0000259" key="4">
    <source>
        <dbReference type="Pfam" id="PF00294"/>
    </source>
</evidence>
<dbReference type="InterPro" id="IPR011611">
    <property type="entry name" value="PfkB_dom"/>
</dbReference>
<dbReference type="PROSITE" id="PS00584">
    <property type="entry name" value="PFKB_KINASES_2"/>
    <property type="match status" value="1"/>
</dbReference>
<comment type="similarity">
    <text evidence="1">Belongs to the carbohydrate kinase PfkB family.</text>
</comment>
<evidence type="ECO:0000313" key="5">
    <source>
        <dbReference type="EMBL" id="QTH20678.1"/>
    </source>
</evidence>
<dbReference type="CDD" id="cd01168">
    <property type="entry name" value="adenosine_kinase"/>
    <property type="match status" value="1"/>
</dbReference>
<evidence type="ECO:0000313" key="6">
    <source>
        <dbReference type="Proteomes" id="UP000664914"/>
    </source>
</evidence>
<keyword evidence="3 5" id="KW-0418">Kinase</keyword>
<dbReference type="PANTHER" id="PTHR43320">
    <property type="entry name" value="SUGAR KINASE"/>
    <property type="match status" value="1"/>
</dbReference>
<reference evidence="5" key="2">
    <citation type="submission" date="2021-04" db="EMBL/GenBank/DDBJ databases">
        <title>Isolation and genomic analysis of the ibuprofen-degrading bacterium Sphingomonas strain MPO218.</title>
        <authorList>
            <person name="Aulestia M."/>
            <person name="Flores A."/>
            <person name="Mangas E.L."/>
            <person name="Perez-Pulido A.J."/>
            <person name="Santero E."/>
            <person name="Camacho E.M."/>
        </authorList>
    </citation>
    <scope>NUCLEOTIDE SEQUENCE</scope>
    <source>
        <strain evidence="5">MPO218</strain>
    </source>
</reference>
<dbReference type="PANTHER" id="PTHR43320:SF3">
    <property type="entry name" value="CARBOHYDRATE KINASE PFKB DOMAIN-CONTAINING PROTEIN"/>
    <property type="match status" value="1"/>
</dbReference>
<accession>A0A975D0Z0</accession>
<dbReference type="RefSeq" id="WP_208632248.1">
    <property type="nucleotide sequence ID" value="NZ_CP059319.1"/>
</dbReference>
<evidence type="ECO:0000256" key="2">
    <source>
        <dbReference type="ARBA" id="ARBA00022679"/>
    </source>
</evidence>
<feature type="domain" description="Carbohydrate kinase PfkB" evidence="4">
    <location>
        <begin position="49"/>
        <end position="315"/>
    </location>
</feature>
<dbReference type="Pfam" id="PF00294">
    <property type="entry name" value="PfkB"/>
    <property type="match status" value="1"/>
</dbReference>
<dbReference type="InterPro" id="IPR029056">
    <property type="entry name" value="Ribokinase-like"/>
</dbReference>
<dbReference type="GO" id="GO:0016301">
    <property type="term" value="F:kinase activity"/>
    <property type="evidence" value="ECO:0007669"/>
    <property type="project" value="UniProtKB-KW"/>
</dbReference>
<proteinExistence type="inferred from homology"/>
<dbReference type="Proteomes" id="UP000664914">
    <property type="component" value="Chromosome"/>
</dbReference>
<dbReference type="InterPro" id="IPR002173">
    <property type="entry name" value="Carboh/pur_kinase_PfkB_CS"/>
</dbReference>
<dbReference type="EMBL" id="CP059319">
    <property type="protein sequence ID" value="QTH20678.1"/>
    <property type="molecule type" value="Genomic_DNA"/>
</dbReference>